<evidence type="ECO:0000313" key="3">
    <source>
        <dbReference type="Proteomes" id="UP000236846"/>
    </source>
</evidence>
<dbReference type="Gene3D" id="3.10.28.10">
    <property type="entry name" value="Homing endonucleases"/>
    <property type="match status" value="1"/>
</dbReference>
<dbReference type="PROSITE" id="PS50819">
    <property type="entry name" value="INTEIN_ENDONUCLEASE"/>
    <property type="match status" value="1"/>
</dbReference>
<organism evidence="2 3">
    <name type="scientific">Candidatus Brennerbacteria bacterium CG11_big_fil_rev_8_21_14_0_20_43_10</name>
    <dbReference type="NCBI Taxonomy" id="1974523"/>
    <lineage>
        <taxon>Bacteria</taxon>
        <taxon>Candidatus Brenneribacteriota</taxon>
    </lineage>
</organism>
<protein>
    <recommendedName>
        <fullName evidence="1">DOD-type homing endonuclease domain-containing protein</fullName>
    </recommendedName>
</protein>
<feature type="domain" description="DOD-type homing endonuclease" evidence="1">
    <location>
        <begin position="18"/>
        <end position="163"/>
    </location>
</feature>
<evidence type="ECO:0000313" key="2">
    <source>
        <dbReference type="EMBL" id="PIR25419.1"/>
    </source>
</evidence>
<proteinExistence type="predicted"/>
<dbReference type="AlphaFoldDB" id="A0A2H0PTN1"/>
<dbReference type="InterPro" id="IPR027434">
    <property type="entry name" value="Homing_endonucl"/>
</dbReference>
<gene>
    <name evidence="2" type="ORF">COV41_02830</name>
</gene>
<comment type="caution">
    <text evidence="2">The sequence shown here is derived from an EMBL/GenBank/DDBJ whole genome shotgun (WGS) entry which is preliminary data.</text>
</comment>
<dbReference type="EMBL" id="PCXE01000057">
    <property type="protein sequence ID" value="PIR25419.1"/>
    <property type="molecule type" value="Genomic_DNA"/>
</dbReference>
<sequence>MKAKMKVEIKWSPNFAYALGLLATDGSLSIDNRHIDFTSKDIEQIKNFMQCLKIEVAVGYKKSGTSSSITARIQFSDVNFYRFLESIGFMPRKSKIIREIKIPDIYFRDFLRGHFDGDGSFYPYYDKRWKSSFIFYTSFTSASKIHIMWIQKKINALVGIHGYIDAPPSISVIQLKYAKRESLKLLPYMYYNEKVVCLSRKRNKIKAAMRKCAGGEMGNTLP</sequence>
<evidence type="ECO:0000259" key="1">
    <source>
        <dbReference type="PROSITE" id="PS50819"/>
    </source>
</evidence>
<reference evidence="2 3" key="1">
    <citation type="submission" date="2017-09" db="EMBL/GenBank/DDBJ databases">
        <title>Depth-based differentiation of microbial function through sediment-hosted aquifers and enrichment of novel symbionts in the deep terrestrial subsurface.</title>
        <authorList>
            <person name="Probst A.J."/>
            <person name="Ladd B."/>
            <person name="Jarett J.K."/>
            <person name="Geller-Mcgrath D.E."/>
            <person name="Sieber C.M."/>
            <person name="Emerson J.B."/>
            <person name="Anantharaman K."/>
            <person name="Thomas B.C."/>
            <person name="Malmstrom R."/>
            <person name="Stieglmeier M."/>
            <person name="Klingl A."/>
            <person name="Woyke T."/>
            <person name="Ryan C.M."/>
            <person name="Banfield J.F."/>
        </authorList>
    </citation>
    <scope>NUCLEOTIDE SEQUENCE [LARGE SCALE GENOMIC DNA]</scope>
    <source>
        <strain evidence="2">CG11_big_fil_rev_8_21_14_0_20_43_10</strain>
    </source>
</reference>
<accession>A0A2H0PTN1</accession>
<dbReference type="InterPro" id="IPR004042">
    <property type="entry name" value="Intein_endonuc_central"/>
</dbReference>
<dbReference type="GO" id="GO:0004519">
    <property type="term" value="F:endonuclease activity"/>
    <property type="evidence" value="ECO:0007669"/>
    <property type="project" value="InterPro"/>
</dbReference>
<dbReference type="Proteomes" id="UP000236846">
    <property type="component" value="Unassembled WGS sequence"/>
</dbReference>
<dbReference type="SUPFAM" id="SSF55608">
    <property type="entry name" value="Homing endonucleases"/>
    <property type="match status" value="2"/>
</dbReference>
<name>A0A2H0PTN1_9BACT</name>